<protein>
    <recommendedName>
        <fullName evidence="3">Nicastrin</fullName>
    </recommendedName>
</protein>
<dbReference type="EMBL" id="JAPNTZ010000025">
    <property type="protein sequence ID" value="MCY1145372.1"/>
    <property type="molecule type" value="Genomic_DNA"/>
</dbReference>
<accession>A0ABT4BFP7</accession>
<evidence type="ECO:0008006" key="3">
    <source>
        <dbReference type="Google" id="ProtNLM"/>
    </source>
</evidence>
<organism evidence="1 2">
    <name type="scientific">Paractinoplanes pyxinae</name>
    <dbReference type="NCBI Taxonomy" id="2997416"/>
    <lineage>
        <taxon>Bacteria</taxon>
        <taxon>Bacillati</taxon>
        <taxon>Actinomycetota</taxon>
        <taxon>Actinomycetes</taxon>
        <taxon>Micromonosporales</taxon>
        <taxon>Micromonosporaceae</taxon>
        <taxon>Paractinoplanes</taxon>
    </lineage>
</organism>
<sequence length="522" mass="55853">MRALVQRRRYANLTLPQPQQNPGEGWSHHARFWRALPGKHGAADGVVPGAEKAVVTEQQVRDALRDVPAPLSLTEFDSEQEDTGPAPPPFCYDRPIAGGGATDILLNMLTGPKYGPRYQGAEAGADLVLMRIPEAKAAAVADLVGDLSECHVEGYDFKQYSQDGWATAFPLDMGDAAVAIRKVWRNSEEFIKDGLVAGEELIVVSGTWIVFASSNGSERPDTDEGRGEAVRPDLELPSVVRTALKSLDGVAGTNFSRASSGPAPVCSAEALTEQSFTGARAYSVALLTAVHDAACRHDYKWLSQYATPQFFADGKAYGRSGLFGSVGTRPDLDALAQAIEAGPTGSGTRAVYAARGWTFLFEKRFAGVRGFLGQSRQCDSAGTGTDAVCDAAAGRGVAGLDWSPESVAQDCDSGIVDVMQRLYVFNRSKTVPDVLVRSTCRPASTGSLPSDVTLLDGRATTDSSVRVLQTILNKSSAFVLDPLYVRDGILYVVVSRDLKQSGGFGGFTAGLRWDGRRYRQVD</sequence>
<dbReference type="RefSeq" id="WP_267569987.1">
    <property type="nucleotide sequence ID" value="NZ_JAPNTZ010000025.1"/>
</dbReference>
<gene>
    <name evidence="1" type="ORF">OWR29_45850</name>
</gene>
<name>A0ABT4BFP7_9ACTN</name>
<reference evidence="1" key="1">
    <citation type="submission" date="2022-11" db="EMBL/GenBank/DDBJ databases">
        <authorList>
            <person name="Somphong A."/>
            <person name="Phongsopitanun W."/>
        </authorList>
    </citation>
    <scope>NUCLEOTIDE SEQUENCE</scope>
    <source>
        <strain evidence="1">Pm04-4</strain>
    </source>
</reference>
<comment type="caution">
    <text evidence="1">The sequence shown here is derived from an EMBL/GenBank/DDBJ whole genome shotgun (WGS) entry which is preliminary data.</text>
</comment>
<dbReference type="Proteomes" id="UP001151002">
    <property type="component" value="Unassembled WGS sequence"/>
</dbReference>
<evidence type="ECO:0000313" key="1">
    <source>
        <dbReference type="EMBL" id="MCY1145372.1"/>
    </source>
</evidence>
<proteinExistence type="predicted"/>
<evidence type="ECO:0000313" key="2">
    <source>
        <dbReference type="Proteomes" id="UP001151002"/>
    </source>
</evidence>
<keyword evidence="2" id="KW-1185">Reference proteome</keyword>